<evidence type="ECO:0000256" key="1">
    <source>
        <dbReference type="ARBA" id="ARBA00000085"/>
    </source>
</evidence>
<dbReference type="PANTHER" id="PTHR43304:SF1">
    <property type="entry name" value="PAC DOMAIN-CONTAINING PROTEIN"/>
    <property type="match status" value="1"/>
</dbReference>
<evidence type="ECO:0000256" key="4">
    <source>
        <dbReference type="ARBA" id="ARBA00022679"/>
    </source>
</evidence>
<gene>
    <name evidence="10" type="ORF">PTD2_15207</name>
</gene>
<dbReference type="GO" id="GO:0000155">
    <property type="term" value="F:phosphorelay sensor kinase activity"/>
    <property type="evidence" value="ECO:0007669"/>
    <property type="project" value="InterPro"/>
</dbReference>
<dbReference type="HOGENOM" id="CLU_000445_114_71_6"/>
<dbReference type="Pfam" id="PF13426">
    <property type="entry name" value="PAS_9"/>
    <property type="match status" value="1"/>
</dbReference>
<feature type="domain" description="PAC" evidence="9">
    <location>
        <begin position="474"/>
        <end position="527"/>
    </location>
</feature>
<dbReference type="PROSITE" id="PS50113">
    <property type="entry name" value="PAC"/>
    <property type="match status" value="2"/>
</dbReference>
<dbReference type="SUPFAM" id="SSF55785">
    <property type="entry name" value="PYP-like sensor domain (PAS domain)"/>
    <property type="match status" value="4"/>
</dbReference>
<comment type="catalytic activity">
    <reaction evidence="1">
        <text>ATP + protein L-histidine = ADP + protein N-phospho-L-histidine.</text>
        <dbReference type="EC" id="2.7.13.3"/>
    </reaction>
</comment>
<evidence type="ECO:0000313" key="11">
    <source>
        <dbReference type="Proteomes" id="UP000006201"/>
    </source>
</evidence>
<sequence length="881" mass="101539">MPHGHCYLWHPAILWTNVISDLLIASAYFSIPIALFIFVRKRVDLKFKRIFVLFALFILCCGITHLFGIYTIWHGSYGLHGIAKAITAIVSVITAFVLFKNINTLIAIPSPKQLEQAISKAEHEKSRRSQLEQAQKAEAIFKFSLELQPAGLLVVDANHIIRVANKAFEQLFKYDTDELIGKPLHCLLLDEQAKFHHVLTDSYFKKPIQGHAMAQGRTVRGKTKNGDEIWVEINLSVHNFENEKHAFASVNSVSTPNNEHNFVFEKSNRLQRVIDATEDGIWEWNVQTNDVWYSNRSMRMLGYDPDVIKPDFSLWQAHVHPDDKARVFEALDRHLKYQEKYDVTYRGLSENQQYQWIRTRGKTIYDTDNKPLLMSGTLTNINQLKELELQFSQKSHFLKAVLNKSLCAIFIYNIHNQKITFINEQYSEITGYSFEQLNQIQYQHHLFTLFHPDDQTKLSSHYNTLTVNKNKEAQGLEFRIKHAQGQWIWCLSKDSPYSFDEQGQVSEIIGTFFDVSEQKQQRDKIKALAQDFYTTFEQAAVGIAHVGLDGTWLKANRKLCEILGYSHDELLSFNFQNITYPEDLNIDLELVAQLLADEFAQYSMEKRYICKNGKIIWAFLTVSVVRDEYHNPSHFISVVEDISERKAVEQALAESNLALEKFAYSASHDLQEPLRKISAFSDSLSERLKGKLDDEDAEYELSRLTDAASRMRGMIHSLLQLSRYSKHQLNKEPIRFSDLLAIIREDLSELIMESDCNLILEQDFTIYADLNSFLQVLRNLITNSIRYKQAELQPIVKFSHELSEQELTIRVSDNGTGFDEKYASEIFQPFKRLASAKVKGYGMGLAICKQIIKAHGGEIKVESHCNQGTTFTVILPIEEKI</sequence>
<dbReference type="PANTHER" id="PTHR43304">
    <property type="entry name" value="PHYTOCHROME-LIKE PROTEIN CPH1"/>
    <property type="match status" value="1"/>
</dbReference>
<dbReference type="PRINTS" id="PR00344">
    <property type="entry name" value="BCTRLSENSOR"/>
</dbReference>
<evidence type="ECO:0000256" key="2">
    <source>
        <dbReference type="ARBA" id="ARBA00012438"/>
    </source>
</evidence>
<feature type="domain" description="Histidine kinase" evidence="7">
    <location>
        <begin position="665"/>
        <end position="879"/>
    </location>
</feature>
<dbReference type="InterPro" id="IPR035965">
    <property type="entry name" value="PAS-like_dom_sf"/>
</dbReference>
<dbReference type="Pfam" id="PF25487">
    <property type="entry name" value="ETR1_N"/>
    <property type="match status" value="1"/>
</dbReference>
<dbReference type="CDD" id="cd00082">
    <property type="entry name" value="HisKA"/>
    <property type="match status" value="1"/>
</dbReference>
<evidence type="ECO:0000259" key="7">
    <source>
        <dbReference type="PROSITE" id="PS50109"/>
    </source>
</evidence>
<dbReference type="CDD" id="cd00130">
    <property type="entry name" value="PAS"/>
    <property type="match status" value="4"/>
</dbReference>
<feature type="domain" description="PAC" evidence="9">
    <location>
        <begin position="602"/>
        <end position="654"/>
    </location>
</feature>
<evidence type="ECO:0000256" key="3">
    <source>
        <dbReference type="ARBA" id="ARBA00022553"/>
    </source>
</evidence>
<dbReference type="InterPro" id="IPR003594">
    <property type="entry name" value="HATPase_dom"/>
</dbReference>
<dbReference type="eggNOG" id="COG3283">
    <property type="taxonomic scope" value="Bacteria"/>
</dbReference>
<dbReference type="STRING" id="87626.PTD2_15207"/>
<dbReference type="Pfam" id="PF00512">
    <property type="entry name" value="HisKA"/>
    <property type="match status" value="1"/>
</dbReference>
<dbReference type="SMART" id="SM00387">
    <property type="entry name" value="HATPase_c"/>
    <property type="match status" value="1"/>
</dbReference>
<dbReference type="PROSITE" id="PS50109">
    <property type="entry name" value="HIS_KIN"/>
    <property type="match status" value="1"/>
</dbReference>
<dbReference type="SMART" id="SM00086">
    <property type="entry name" value="PAC"/>
    <property type="match status" value="4"/>
</dbReference>
<dbReference type="NCBIfam" id="TIGR00229">
    <property type="entry name" value="sensory_box"/>
    <property type="match status" value="3"/>
</dbReference>
<keyword evidence="6" id="KW-0472">Membrane</keyword>
<keyword evidence="6" id="KW-0812">Transmembrane</keyword>
<keyword evidence="5" id="KW-0418">Kinase</keyword>
<evidence type="ECO:0000259" key="8">
    <source>
        <dbReference type="PROSITE" id="PS50112"/>
    </source>
</evidence>
<keyword evidence="4" id="KW-0808">Transferase</keyword>
<dbReference type="InterPro" id="IPR000014">
    <property type="entry name" value="PAS"/>
</dbReference>
<dbReference type="EMBL" id="AAOH01000006">
    <property type="protein sequence ID" value="EAR27399.1"/>
    <property type="molecule type" value="Genomic_DNA"/>
</dbReference>
<dbReference type="InterPro" id="IPR036097">
    <property type="entry name" value="HisK_dim/P_sf"/>
</dbReference>
<dbReference type="InterPro" id="IPR052162">
    <property type="entry name" value="Sensor_kinase/Photoreceptor"/>
</dbReference>
<dbReference type="SUPFAM" id="SSF47384">
    <property type="entry name" value="Homodimeric domain of signal transducing histidine kinase"/>
    <property type="match status" value="1"/>
</dbReference>
<dbReference type="SMART" id="SM00388">
    <property type="entry name" value="HisKA"/>
    <property type="match status" value="1"/>
</dbReference>
<dbReference type="Pfam" id="PF02518">
    <property type="entry name" value="HATPase_c"/>
    <property type="match status" value="1"/>
</dbReference>
<dbReference type="Gene3D" id="1.10.287.130">
    <property type="match status" value="1"/>
</dbReference>
<dbReference type="SMART" id="SM00091">
    <property type="entry name" value="PAS"/>
    <property type="match status" value="4"/>
</dbReference>
<dbReference type="Gene3D" id="3.30.565.10">
    <property type="entry name" value="Histidine kinase-like ATPase, C-terminal domain"/>
    <property type="match status" value="1"/>
</dbReference>
<dbReference type="AlphaFoldDB" id="A4CCV6"/>
<evidence type="ECO:0000313" key="10">
    <source>
        <dbReference type="EMBL" id="EAR27399.1"/>
    </source>
</evidence>
<dbReference type="EC" id="2.7.13.3" evidence="2"/>
<evidence type="ECO:0000256" key="6">
    <source>
        <dbReference type="SAM" id="Phobius"/>
    </source>
</evidence>
<dbReference type="eggNOG" id="COG2202">
    <property type="taxonomic scope" value="Bacteria"/>
</dbReference>
<dbReference type="InterPro" id="IPR000700">
    <property type="entry name" value="PAS-assoc_C"/>
</dbReference>
<keyword evidence="6" id="KW-1133">Transmembrane helix</keyword>
<evidence type="ECO:0000256" key="5">
    <source>
        <dbReference type="ARBA" id="ARBA00022777"/>
    </source>
</evidence>
<dbReference type="InterPro" id="IPR005467">
    <property type="entry name" value="His_kinase_dom"/>
</dbReference>
<dbReference type="InterPro" id="IPR013655">
    <property type="entry name" value="PAS_fold_3"/>
</dbReference>
<dbReference type="eggNOG" id="COG4251">
    <property type="taxonomic scope" value="Bacteria"/>
</dbReference>
<evidence type="ECO:0000259" key="9">
    <source>
        <dbReference type="PROSITE" id="PS50113"/>
    </source>
</evidence>
<proteinExistence type="predicted"/>
<dbReference type="InterPro" id="IPR003661">
    <property type="entry name" value="HisK_dim/P_dom"/>
</dbReference>
<dbReference type="Pfam" id="PF08447">
    <property type="entry name" value="PAS_3"/>
    <property type="match status" value="3"/>
</dbReference>
<dbReference type="Gene3D" id="3.30.450.20">
    <property type="entry name" value="PAS domain"/>
    <property type="match status" value="4"/>
</dbReference>
<name>A4CCV6_9GAMM</name>
<dbReference type="InterPro" id="IPR004358">
    <property type="entry name" value="Sig_transdc_His_kin-like_C"/>
</dbReference>
<dbReference type="GO" id="GO:0005886">
    <property type="term" value="C:plasma membrane"/>
    <property type="evidence" value="ECO:0007669"/>
    <property type="project" value="UniProtKB-ARBA"/>
</dbReference>
<feature type="domain" description="PAS" evidence="8">
    <location>
        <begin position="266"/>
        <end position="338"/>
    </location>
</feature>
<dbReference type="InterPro" id="IPR001610">
    <property type="entry name" value="PAC"/>
</dbReference>
<feature type="domain" description="PAS" evidence="8">
    <location>
        <begin position="137"/>
        <end position="182"/>
    </location>
</feature>
<feature type="domain" description="PAS" evidence="8">
    <location>
        <begin position="394"/>
        <end position="469"/>
    </location>
</feature>
<dbReference type="InterPro" id="IPR036890">
    <property type="entry name" value="HATPase_C_sf"/>
</dbReference>
<organism evidence="10 11">
    <name type="scientific">Pseudoalteromonas tunicata D2</name>
    <dbReference type="NCBI Taxonomy" id="87626"/>
    <lineage>
        <taxon>Bacteria</taxon>
        <taxon>Pseudomonadati</taxon>
        <taxon>Pseudomonadota</taxon>
        <taxon>Gammaproteobacteria</taxon>
        <taxon>Alteromonadales</taxon>
        <taxon>Pseudoalteromonadaceae</taxon>
        <taxon>Pseudoalteromonas</taxon>
    </lineage>
</organism>
<comment type="caution">
    <text evidence="10">The sequence shown here is derived from an EMBL/GenBank/DDBJ whole genome shotgun (WGS) entry which is preliminary data.</text>
</comment>
<dbReference type="InterPro" id="IPR058544">
    <property type="entry name" value="ETR1_N"/>
</dbReference>
<dbReference type="FunFam" id="3.30.565.10:FF:000006">
    <property type="entry name" value="Sensor histidine kinase WalK"/>
    <property type="match status" value="1"/>
</dbReference>
<keyword evidence="11" id="KW-1185">Reference proteome</keyword>
<protein>
    <recommendedName>
        <fullName evidence="2">histidine kinase</fullName>
        <ecNumber evidence="2">2.7.13.3</ecNumber>
    </recommendedName>
</protein>
<feature type="transmembrane region" description="Helical" evidence="6">
    <location>
        <begin position="12"/>
        <end position="38"/>
    </location>
</feature>
<accession>A4CCV6</accession>
<feature type="transmembrane region" description="Helical" evidence="6">
    <location>
        <begin position="50"/>
        <end position="73"/>
    </location>
</feature>
<keyword evidence="3" id="KW-0597">Phosphoprotein</keyword>
<feature type="domain" description="PAS" evidence="8">
    <location>
        <begin position="528"/>
        <end position="598"/>
    </location>
</feature>
<dbReference type="PROSITE" id="PS50112">
    <property type="entry name" value="PAS"/>
    <property type="match status" value="4"/>
</dbReference>
<reference evidence="10 11" key="1">
    <citation type="submission" date="2006-02" db="EMBL/GenBank/DDBJ databases">
        <authorList>
            <person name="Moran M.A."/>
            <person name="Kjelleberg S."/>
            <person name="Egan S."/>
            <person name="Saunders N."/>
            <person name="Thomas T."/>
            <person name="Ferriera S."/>
            <person name="Johnson J."/>
            <person name="Kravitz S."/>
            <person name="Halpern A."/>
            <person name="Remington K."/>
            <person name="Beeson K."/>
            <person name="Tran B."/>
            <person name="Rogers Y.-H."/>
            <person name="Friedman R."/>
            <person name="Venter J.C."/>
        </authorList>
    </citation>
    <scope>NUCLEOTIDE SEQUENCE [LARGE SCALE GENOMIC DNA]</scope>
    <source>
        <strain evidence="10 11">D2</strain>
    </source>
</reference>
<dbReference type="SUPFAM" id="SSF55874">
    <property type="entry name" value="ATPase domain of HSP90 chaperone/DNA topoisomerase II/histidine kinase"/>
    <property type="match status" value="1"/>
</dbReference>
<dbReference type="Proteomes" id="UP000006201">
    <property type="component" value="Unassembled WGS sequence"/>
</dbReference>